<dbReference type="OrthoDB" id="2394312at2759"/>
<feature type="region of interest" description="Disordered" evidence="1">
    <location>
        <begin position="548"/>
        <end position="605"/>
    </location>
</feature>
<reference evidence="2" key="1">
    <citation type="submission" date="2019-10" db="EMBL/GenBank/DDBJ databases">
        <title>Conservation and host-specific expression of non-tandemly repeated heterogenous ribosome RNA gene in arbuscular mycorrhizal fungi.</title>
        <authorList>
            <person name="Maeda T."/>
            <person name="Kobayashi Y."/>
            <person name="Nakagawa T."/>
            <person name="Ezawa T."/>
            <person name="Yamaguchi K."/>
            <person name="Bino T."/>
            <person name="Nishimoto Y."/>
            <person name="Shigenobu S."/>
            <person name="Kawaguchi M."/>
        </authorList>
    </citation>
    <scope>NUCLEOTIDE SEQUENCE</scope>
    <source>
        <strain evidence="2">HR1</strain>
    </source>
</reference>
<feature type="region of interest" description="Disordered" evidence="1">
    <location>
        <begin position="180"/>
        <end position="226"/>
    </location>
</feature>
<dbReference type="EMBL" id="BLAL01000285">
    <property type="protein sequence ID" value="GET00277.1"/>
    <property type="molecule type" value="Genomic_DNA"/>
</dbReference>
<feature type="region of interest" description="Disordered" evidence="1">
    <location>
        <begin position="145"/>
        <end position="168"/>
    </location>
</feature>
<evidence type="ECO:0000313" key="3">
    <source>
        <dbReference type="Proteomes" id="UP000615446"/>
    </source>
</evidence>
<organism evidence="2 3">
    <name type="scientific">Rhizophagus clarus</name>
    <dbReference type="NCBI Taxonomy" id="94130"/>
    <lineage>
        <taxon>Eukaryota</taxon>
        <taxon>Fungi</taxon>
        <taxon>Fungi incertae sedis</taxon>
        <taxon>Mucoromycota</taxon>
        <taxon>Glomeromycotina</taxon>
        <taxon>Glomeromycetes</taxon>
        <taxon>Glomerales</taxon>
        <taxon>Glomeraceae</taxon>
        <taxon>Rhizophagus</taxon>
    </lineage>
</organism>
<protein>
    <submittedName>
        <fullName evidence="2">C2H2-type zinc finger transcription factor</fullName>
    </submittedName>
</protein>
<feature type="compositionally biased region" description="Basic and acidic residues" evidence="1">
    <location>
        <begin position="211"/>
        <end position="226"/>
    </location>
</feature>
<name>A0A8H3MA25_9GLOM</name>
<evidence type="ECO:0000256" key="1">
    <source>
        <dbReference type="SAM" id="MobiDB-lite"/>
    </source>
</evidence>
<dbReference type="AlphaFoldDB" id="A0A8H3MA25"/>
<feature type="compositionally biased region" description="Acidic residues" evidence="1">
    <location>
        <begin position="201"/>
        <end position="210"/>
    </location>
</feature>
<evidence type="ECO:0000313" key="2">
    <source>
        <dbReference type="EMBL" id="GET00277.1"/>
    </source>
</evidence>
<proteinExistence type="predicted"/>
<feature type="compositionally biased region" description="Acidic residues" evidence="1">
    <location>
        <begin position="185"/>
        <end position="195"/>
    </location>
</feature>
<gene>
    <name evidence="2" type="ORF">RCL2_002674600</name>
</gene>
<feature type="compositionally biased region" description="Polar residues" evidence="1">
    <location>
        <begin position="158"/>
        <end position="168"/>
    </location>
</feature>
<comment type="caution">
    <text evidence="2">The sequence shown here is derived from an EMBL/GenBank/DDBJ whole genome shotgun (WGS) entry which is preliminary data.</text>
</comment>
<dbReference type="Proteomes" id="UP000615446">
    <property type="component" value="Unassembled WGS sequence"/>
</dbReference>
<sequence length="605" mass="69303">MSISEPRVTGEYSTFMCEQKARDVDDFFKSQPASRWSFELYINNFLADPDLGVSFDQLLSTFVDSLDQINKLHTVPLTIRSNCSNYINWLQLPTGESFVCERREIFYAKINLEKNFQLNSVFKKSVDVTAQTRGFKTFLQPVPSAFPSETPKNDIPSPLSNTSGSSNRTLVNTISTDKEMCVSENNEDSETNDLDTPDHEEAIDDQEEVKEESNNKEVEKENQKGPFRMREQNRTEFAKSYRAMDKGYMWKLSSGRIVEEELFKLGNDLEFEHAIHSFILDVEDEIIMGHFTEKELEEIEGTTIPEVPDFSDEIDDFLGNFFGKTNLNEIRQIIKESMFGIDYNREKHHDVDYICLALYSLVREIENGNLKNANLENWYNCHIWNIIFDQVFGDVQAVTVVRGESTSVGDWILRAVGNGNKDEFGAGEAGKDWTDEYGTKYLKEIGLKLPKTLKDMLMNLMERVNWDKNVRKNIQTVGIIHEGLMMSLVYADNPKGYVCRFRRSDLMEVPDTAEKFDSILKILASILTAKSAIRMTIEMAQTKRQAVKSSLKGTGYRKRPREEDHHQMPACLSTPKKIKMCSKMNDKRPYPSSPCPGSPSSDPLI</sequence>
<accession>A0A8H3MA25</accession>